<evidence type="ECO:0000259" key="4">
    <source>
        <dbReference type="PROSITE" id="PS50043"/>
    </source>
</evidence>
<dbReference type="InParanoid" id="A0A540VAN3"/>
<dbReference type="PROSITE" id="PS50043">
    <property type="entry name" value="HTH_LUXR_2"/>
    <property type="match status" value="1"/>
</dbReference>
<evidence type="ECO:0000256" key="3">
    <source>
        <dbReference type="PROSITE-ProRule" id="PRU00169"/>
    </source>
</evidence>
<dbReference type="Pfam" id="PF00072">
    <property type="entry name" value="Response_reg"/>
    <property type="match status" value="1"/>
</dbReference>
<dbReference type="EMBL" id="VIGC01000033">
    <property type="protein sequence ID" value="TQE93792.1"/>
    <property type="molecule type" value="Genomic_DNA"/>
</dbReference>
<dbReference type="CDD" id="cd06170">
    <property type="entry name" value="LuxR_C_like"/>
    <property type="match status" value="1"/>
</dbReference>
<dbReference type="Gene3D" id="3.40.50.2300">
    <property type="match status" value="1"/>
</dbReference>
<dbReference type="InterPro" id="IPR039420">
    <property type="entry name" value="WalR-like"/>
</dbReference>
<accession>A0A540VAN3</accession>
<dbReference type="SUPFAM" id="SSF46894">
    <property type="entry name" value="C-terminal effector domain of the bipartite response regulators"/>
    <property type="match status" value="1"/>
</dbReference>
<dbReference type="InterPro" id="IPR000792">
    <property type="entry name" value="Tscrpt_reg_LuxR_C"/>
</dbReference>
<comment type="caution">
    <text evidence="6">The sequence shown here is derived from an EMBL/GenBank/DDBJ whole genome shotgun (WGS) entry which is preliminary data.</text>
</comment>
<reference evidence="6 7" key="1">
    <citation type="submission" date="2019-06" db="EMBL/GenBank/DDBJ databases">
        <title>Genome sequence of Litorilinea aerophila BAA-2444.</title>
        <authorList>
            <person name="Maclea K.S."/>
            <person name="Maurais E.G."/>
            <person name="Iannazzi L.C."/>
        </authorList>
    </citation>
    <scope>NUCLEOTIDE SEQUENCE [LARGE SCALE GENOMIC DNA]</scope>
    <source>
        <strain evidence="6 7">ATCC BAA-2444</strain>
    </source>
</reference>
<protein>
    <submittedName>
        <fullName evidence="6">Response regulator transcription factor</fullName>
    </submittedName>
</protein>
<dbReference type="InterPro" id="IPR001789">
    <property type="entry name" value="Sig_transdc_resp-reg_receiver"/>
</dbReference>
<proteinExistence type="predicted"/>
<dbReference type="GO" id="GO:0006355">
    <property type="term" value="P:regulation of DNA-templated transcription"/>
    <property type="evidence" value="ECO:0007669"/>
    <property type="project" value="InterPro"/>
</dbReference>
<gene>
    <name evidence="6" type="ORF">FKZ61_19820</name>
</gene>
<feature type="domain" description="HTH luxR-type" evidence="4">
    <location>
        <begin position="138"/>
        <end position="203"/>
    </location>
</feature>
<dbReference type="PRINTS" id="PR00038">
    <property type="entry name" value="HTHLUXR"/>
</dbReference>
<feature type="modified residue" description="4-aspartylphosphate" evidence="3">
    <location>
        <position position="50"/>
    </location>
</feature>
<evidence type="ECO:0000313" key="7">
    <source>
        <dbReference type="Proteomes" id="UP000317371"/>
    </source>
</evidence>
<dbReference type="SUPFAM" id="SSF52172">
    <property type="entry name" value="CheY-like"/>
    <property type="match status" value="1"/>
</dbReference>
<dbReference type="CDD" id="cd17535">
    <property type="entry name" value="REC_NarL-like"/>
    <property type="match status" value="1"/>
</dbReference>
<dbReference type="SMART" id="SM00448">
    <property type="entry name" value="REC"/>
    <property type="match status" value="1"/>
</dbReference>
<keyword evidence="7" id="KW-1185">Reference proteome</keyword>
<sequence length="206" mass="22205">MLVDDHAVVRSGLSAFLWAFDDLELVGEAADGAEALALCERLQPDVILMDLMMPRMDGAAATQAIRARYPHIQVVALTSFKEDELVQAALKAGAIGYLLKNVSADELAQAIRAAYAGRPTLAPEAAEALIHNARNADRLPPGQALTEREREVLALMVEGLNNSEIAERLVVSRSTVKFHVSNILSKLQANSRTEAVAVALQRKLVG</sequence>
<evidence type="ECO:0000313" key="6">
    <source>
        <dbReference type="EMBL" id="TQE93792.1"/>
    </source>
</evidence>
<dbReference type="PROSITE" id="PS00622">
    <property type="entry name" value="HTH_LUXR_1"/>
    <property type="match status" value="1"/>
</dbReference>
<organism evidence="6 7">
    <name type="scientific">Litorilinea aerophila</name>
    <dbReference type="NCBI Taxonomy" id="1204385"/>
    <lineage>
        <taxon>Bacteria</taxon>
        <taxon>Bacillati</taxon>
        <taxon>Chloroflexota</taxon>
        <taxon>Caldilineae</taxon>
        <taxon>Caldilineales</taxon>
        <taxon>Caldilineaceae</taxon>
        <taxon>Litorilinea</taxon>
    </lineage>
</organism>
<evidence type="ECO:0000259" key="5">
    <source>
        <dbReference type="PROSITE" id="PS50110"/>
    </source>
</evidence>
<dbReference type="Proteomes" id="UP000317371">
    <property type="component" value="Unassembled WGS sequence"/>
</dbReference>
<dbReference type="PANTHER" id="PTHR43214">
    <property type="entry name" value="TWO-COMPONENT RESPONSE REGULATOR"/>
    <property type="match status" value="1"/>
</dbReference>
<dbReference type="PANTHER" id="PTHR43214:SF37">
    <property type="entry name" value="TRANSCRIPTIONAL REGULATORY PROTEIN YDFI"/>
    <property type="match status" value="1"/>
</dbReference>
<dbReference type="Pfam" id="PF00196">
    <property type="entry name" value="GerE"/>
    <property type="match status" value="1"/>
</dbReference>
<dbReference type="PROSITE" id="PS50110">
    <property type="entry name" value="RESPONSE_REGULATORY"/>
    <property type="match status" value="1"/>
</dbReference>
<dbReference type="GO" id="GO:0000160">
    <property type="term" value="P:phosphorelay signal transduction system"/>
    <property type="evidence" value="ECO:0007669"/>
    <property type="project" value="InterPro"/>
</dbReference>
<feature type="domain" description="Response regulatory" evidence="5">
    <location>
        <begin position="1"/>
        <end position="115"/>
    </location>
</feature>
<dbReference type="GO" id="GO:0003677">
    <property type="term" value="F:DNA binding"/>
    <property type="evidence" value="ECO:0007669"/>
    <property type="project" value="UniProtKB-KW"/>
</dbReference>
<dbReference type="OrthoDB" id="9808843at2"/>
<keyword evidence="2" id="KW-0238">DNA-binding</keyword>
<keyword evidence="1 3" id="KW-0597">Phosphoprotein</keyword>
<dbReference type="InterPro" id="IPR016032">
    <property type="entry name" value="Sig_transdc_resp-reg_C-effctor"/>
</dbReference>
<evidence type="ECO:0000256" key="1">
    <source>
        <dbReference type="ARBA" id="ARBA00022553"/>
    </source>
</evidence>
<dbReference type="InterPro" id="IPR011006">
    <property type="entry name" value="CheY-like_superfamily"/>
</dbReference>
<evidence type="ECO:0000256" key="2">
    <source>
        <dbReference type="ARBA" id="ARBA00023125"/>
    </source>
</evidence>
<dbReference type="SMART" id="SM00421">
    <property type="entry name" value="HTH_LUXR"/>
    <property type="match status" value="1"/>
</dbReference>
<dbReference type="AlphaFoldDB" id="A0A540VAN3"/>
<dbReference type="InterPro" id="IPR058245">
    <property type="entry name" value="NreC/VraR/RcsB-like_REC"/>
</dbReference>
<name>A0A540VAN3_9CHLR</name>